<proteinExistence type="predicted"/>
<dbReference type="PANTHER" id="PTHR31286">
    <property type="entry name" value="GLYCINE-RICH CELL WALL STRUCTURAL PROTEIN 1.8-LIKE"/>
    <property type="match status" value="1"/>
</dbReference>
<feature type="domain" description="DUF4283" evidence="2">
    <location>
        <begin position="97"/>
        <end position="179"/>
    </location>
</feature>
<organism evidence="3 4">
    <name type="scientific">Acorus calamus</name>
    <name type="common">Sweet flag</name>
    <dbReference type="NCBI Taxonomy" id="4465"/>
    <lineage>
        <taxon>Eukaryota</taxon>
        <taxon>Viridiplantae</taxon>
        <taxon>Streptophyta</taxon>
        <taxon>Embryophyta</taxon>
        <taxon>Tracheophyta</taxon>
        <taxon>Spermatophyta</taxon>
        <taxon>Magnoliopsida</taxon>
        <taxon>Liliopsida</taxon>
        <taxon>Acoraceae</taxon>
        <taxon>Acorus</taxon>
    </lineage>
</organism>
<dbReference type="Pfam" id="PF14111">
    <property type="entry name" value="DUF4283"/>
    <property type="match status" value="1"/>
</dbReference>
<evidence type="ECO:0000256" key="1">
    <source>
        <dbReference type="SAM" id="MobiDB-lite"/>
    </source>
</evidence>
<evidence type="ECO:0000259" key="2">
    <source>
        <dbReference type="Pfam" id="PF14111"/>
    </source>
</evidence>
<feature type="compositionally biased region" description="Low complexity" evidence="1">
    <location>
        <begin position="1"/>
        <end position="21"/>
    </location>
</feature>
<evidence type="ECO:0000313" key="3">
    <source>
        <dbReference type="EMBL" id="KAK1283222.1"/>
    </source>
</evidence>
<accession>A0AAV9C457</accession>
<protein>
    <recommendedName>
        <fullName evidence="2">DUF4283 domain-containing protein</fullName>
    </recommendedName>
</protein>
<reference evidence="3" key="1">
    <citation type="journal article" date="2023" name="Nat. Commun.">
        <title>Diploid and tetraploid genomes of Acorus and the evolution of monocots.</title>
        <authorList>
            <person name="Ma L."/>
            <person name="Liu K.W."/>
            <person name="Li Z."/>
            <person name="Hsiao Y.Y."/>
            <person name="Qi Y."/>
            <person name="Fu T."/>
            <person name="Tang G.D."/>
            <person name="Zhang D."/>
            <person name="Sun W.H."/>
            <person name="Liu D.K."/>
            <person name="Li Y."/>
            <person name="Chen G.Z."/>
            <person name="Liu X.D."/>
            <person name="Liao X.Y."/>
            <person name="Jiang Y.T."/>
            <person name="Yu X."/>
            <person name="Hao Y."/>
            <person name="Huang J."/>
            <person name="Zhao X.W."/>
            <person name="Ke S."/>
            <person name="Chen Y.Y."/>
            <person name="Wu W.L."/>
            <person name="Hsu J.L."/>
            <person name="Lin Y.F."/>
            <person name="Huang M.D."/>
            <person name="Li C.Y."/>
            <person name="Huang L."/>
            <person name="Wang Z.W."/>
            <person name="Zhao X."/>
            <person name="Zhong W.Y."/>
            <person name="Peng D.H."/>
            <person name="Ahmad S."/>
            <person name="Lan S."/>
            <person name="Zhang J.S."/>
            <person name="Tsai W.C."/>
            <person name="Van de Peer Y."/>
            <person name="Liu Z.J."/>
        </authorList>
    </citation>
    <scope>NUCLEOTIDE SEQUENCE</scope>
    <source>
        <strain evidence="3">CP</strain>
    </source>
</reference>
<dbReference type="InterPro" id="IPR040256">
    <property type="entry name" value="At4g02000-like"/>
</dbReference>
<gene>
    <name evidence="3" type="ORF">QJS10_CPB21g01804</name>
</gene>
<evidence type="ECO:0000313" key="4">
    <source>
        <dbReference type="Proteomes" id="UP001180020"/>
    </source>
</evidence>
<keyword evidence="4" id="KW-1185">Reference proteome</keyword>
<dbReference type="InterPro" id="IPR025558">
    <property type="entry name" value="DUF4283"/>
</dbReference>
<dbReference type="AlphaFoldDB" id="A0AAV9C457"/>
<comment type="caution">
    <text evidence="3">The sequence shown here is derived from an EMBL/GenBank/DDBJ whole genome shotgun (WGS) entry which is preliminary data.</text>
</comment>
<feature type="region of interest" description="Disordered" evidence="1">
    <location>
        <begin position="1"/>
        <end position="29"/>
    </location>
</feature>
<reference evidence="3" key="2">
    <citation type="submission" date="2023-06" db="EMBL/GenBank/DDBJ databases">
        <authorList>
            <person name="Ma L."/>
            <person name="Liu K.-W."/>
            <person name="Li Z."/>
            <person name="Hsiao Y.-Y."/>
            <person name="Qi Y."/>
            <person name="Fu T."/>
            <person name="Tang G."/>
            <person name="Zhang D."/>
            <person name="Sun W.-H."/>
            <person name="Liu D.-K."/>
            <person name="Li Y."/>
            <person name="Chen G.-Z."/>
            <person name="Liu X.-D."/>
            <person name="Liao X.-Y."/>
            <person name="Jiang Y.-T."/>
            <person name="Yu X."/>
            <person name="Hao Y."/>
            <person name="Huang J."/>
            <person name="Zhao X.-W."/>
            <person name="Ke S."/>
            <person name="Chen Y.-Y."/>
            <person name="Wu W.-L."/>
            <person name="Hsu J.-L."/>
            <person name="Lin Y.-F."/>
            <person name="Huang M.-D."/>
            <person name="Li C.-Y."/>
            <person name="Huang L."/>
            <person name="Wang Z.-W."/>
            <person name="Zhao X."/>
            <person name="Zhong W.-Y."/>
            <person name="Peng D.-H."/>
            <person name="Ahmad S."/>
            <person name="Lan S."/>
            <person name="Zhang J.-S."/>
            <person name="Tsai W.-C."/>
            <person name="Van De Peer Y."/>
            <person name="Liu Z.-J."/>
        </authorList>
    </citation>
    <scope>NUCLEOTIDE SEQUENCE</scope>
    <source>
        <strain evidence="3">CP</strain>
        <tissue evidence="3">Leaves</tissue>
    </source>
</reference>
<sequence>MEVGSLLGPSPSPHGGPASAGTEVPLMGSAVDLGGSPSSSAFQAGSRRPRVPSPPLGGTIESILMLSECSLSFVPPRVDETESVAVLNPSSYAPFIQLWDNAVIGYIIGKTPVYIPFVQFLRKLWKPKGDFSLLLHGNGFFTVKFNLAEDCNSILEGGPWTMEHRPFILKKWSPDVRMEQERLSSIPIWARIPNLPLHLWNSDCLSRIGNLIGTPLFMDSSTLRCSRTTFARLCIEVEAAKSLPDSIFVEISPGLKEQFRVEYDWKPRACQFWKTFGHDENRCCKKSSNSTLAPNLTLDPKPTLAKQLPPIHDSTVREEHPTCPAIVPQVPSVLKGKEMAMELPSRTTPSTSPQLAAKKLMSDAHKALSRLMYVPKKAITPVSNKFSALMEPESMKSLVGESSHSAPPNLHCPTMVPTALATLAKLPTSDKVSNESFSTVTQASPAMRPPYFLHCLLLDTQPSFLWPYLGSLARYSYGSDAR</sequence>
<dbReference type="PANTHER" id="PTHR31286:SF180">
    <property type="entry name" value="OS10G0362600 PROTEIN"/>
    <property type="match status" value="1"/>
</dbReference>
<dbReference type="Proteomes" id="UP001180020">
    <property type="component" value="Unassembled WGS sequence"/>
</dbReference>
<dbReference type="EMBL" id="JAUJYO010000021">
    <property type="protein sequence ID" value="KAK1283222.1"/>
    <property type="molecule type" value="Genomic_DNA"/>
</dbReference>
<name>A0AAV9C457_ACOCL</name>